<comment type="caution">
    <text evidence="2">The sequence shown here is derived from an EMBL/GenBank/DDBJ whole genome shotgun (WGS) entry which is preliminary data.</text>
</comment>
<accession>A0A8J7QAJ4</accession>
<reference evidence="2" key="1">
    <citation type="submission" date="2021-03" db="EMBL/GenBank/DDBJ databases">
        <authorList>
            <person name="Wang G."/>
        </authorList>
    </citation>
    <scope>NUCLEOTIDE SEQUENCE</scope>
    <source>
        <strain evidence="2">KCTC 12899</strain>
    </source>
</reference>
<organism evidence="2 3">
    <name type="scientific">Acanthopleuribacter pedis</name>
    <dbReference type="NCBI Taxonomy" id="442870"/>
    <lineage>
        <taxon>Bacteria</taxon>
        <taxon>Pseudomonadati</taxon>
        <taxon>Acidobacteriota</taxon>
        <taxon>Holophagae</taxon>
        <taxon>Acanthopleuribacterales</taxon>
        <taxon>Acanthopleuribacteraceae</taxon>
        <taxon>Acanthopleuribacter</taxon>
    </lineage>
</organism>
<dbReference type="CDD" id="cd18773">
    <property type="entry name" value="PDC1_HK_sensor"/>
    <property type="match status" value="1"/>
</dbReference>
<evidence type="ECO:0008006" key="4">
    <source>
        <dbReference type="Google" id="ProtNLM"/>
    </source>
</evidence>
<gene>
    <name evidence="2" type="ORF">J3U88_20530</name>
</gene>
<keyword evidence="1" id="KW-1133">Transmembrane helix</keyword>
<keyword evidence="1" id="KW-0472">Membrane</keyword>
<dbReference type="RefSeq" id="WP_207860852.1">
    <property type="nucleotide sequence ID" value="NZ_JAFREP010000020.1"/>
</dbReference>
<feature type="transmembrane region" description="Helical" evidence="1">
    <location>
        <begin position="17"/>
        <end position="38"/>
    </location>
</feature>
<evidence type="ECO:0000313" key="2">
    <source>
        <dbReference type="EMBL" id="MBO1320877.1"/>
    </source>
</evidence>
<keyword evidence="3" id="KW-1185">Reference proteome</keyword>
<evidence type="ECO:0000313" key="3">
    <source>
        <dbReference type="Proteomes" id="UP000664417"/>
    </source>
</evidence>
<keyword evidence="1" id="KW-0812">Transmembrane</keyword>
<feature type="transmembrane region" description="Helical" evidence="1">
    <location>
        <begin position="408"/>
        <end position="429"/>
    </location>
</feature>
<proteinExistence type="predicted"/>
<dbReference type="AlphaFoldDB" id="A0A8J7QAJ4"/>
<protein>
    <recommendedName>
        <fullName evidence="4">PAS domain-containing protein</fullName>
    </recommendedName>
</protein>
<evidence type="ECO:0000256" key="1">
    <source>
        <dbReference type="SAM" id="Phobius"/>
    </source>
</evidence>
<dbReference type="EMBL" id="JAFREP010000020">
    <property type="protein sequence ID" value="MBO1320877.1"/>
    <property type="molecule type" value="Genomic_DNA"/>
</dbReference>
<sequence length="807" mass="89424">MPQSKRRDVLQPIPTRVLYLGVLVVFSASLLTLYQVVIDWRGRVETSRARALYEMVHTTVPTRPTDTPGVVAWLNGEVRRFLQTQAGAFPQSLLSWQRGKDIPPPLDNLGDVLLAGTGAPLAPMPQNLDLETPTVDLQLRTQFFATQSGEPFVVTRRTALGAADLSDPDNRSNRFLQDALTAINAAKSELDRARPERRNGVQIVRFFALCEDGTMVTKPYLAQNADADATRRALQREGAELRKRPLLPSLVSNEFFFTFDYSEPAHPFYSGLYLDLAGSGLIASLSVPLAGQDGRLKGLIGMDIAFDIDWDAFTRHIGAPLEAALVSPETEPEPGAHPWRRLVAHIEAPPALKQALLSLASTDTPPSRYQTPTSIHHGYVAGTGALTAFAVKRGTWLVLLFPHTEPRFPWFSTALLVGLFLALLVGFEWSRYRGEVARRHAVAEFNEKQNLLNSMNIPLSVVDPNTEEVIFGNQAAQELGIRPGRRFRELIPEEPAVREHYEHMQFAGDAARRAYGLPLDVPGGRRYAVIRSIAVTAPIAGIQAEAHHRLGVLFILEPQRDLGLYNQALVTATQQDIRNKLTGLLNHGVDTLARVLHRTLARGGQDAFALWLAGYVSNRIHVIAWLLSHWEETPPLPAEYAVSAGNLTQTLQRLEEVFAVVRDDAHLRAQLNWNNGVLAESDGEGPVFEVELDWPEAFQVIIPLRGGMGFFLHEVLVNAVRHGCPGDRPLLRIELDPVARQIHFCAENRTEAEPLEGETKAYGGKALLASTARLFGWHNLRFSLEAGKFRVGWSIDAVERADQNQAD</sequence>
<dbReference type="Proteomes" id="UP000664417">
    <property type="component" value="Unassembled WGS sequence"/>
</dbReference>
<name>A0A8J7QAJ4_9BACT</name>